<dbReference type="GO" id="GO:0005829">
    <property type="term" value="C:cytosol"/>
    <property type="evidence" value="ECO:0007669"/>
    <property type="project" value="TreeGrafter"/>
</dbReference>
<evidence type="ECO:0000259" key="3">
    <source>
        <dbReference type="SMART" id="SM00479"/>
    </source>
</evidence>
<protein>
    <submittedName>
        <fullName evidence="4">DNA polymerase-3 subunit epsilon</fullName>
    </submittedName>
</protein>
<dbReference type="InterPro" id="IPR013520">
    <property type="entry name" value="Ribonucl_H"/>
</dbReference>
<evidence type="ECO:0000256" key="2">
    <source>
        <dbReference type="ARBA" id="ARBA00026073"/>
    </source>
</evidence>
<proteinExistence type="predicted"/>
<dbReference type="GO" id="GO:0003676">
    <property type="term" value="F:nucleic acid binding"/>
    <property type="evidence" value="ECO:0007669"/>
    <property type="project" value="InterPro"/>
</dbReference>
<dbReference type="GO" id="GO:0006259">
    <property type="term" value="P:DNA metabolic process"/>
    <property type="evidence" value="ECO:0007669"/>
    <property type="project" value="UniProtKB-ARBA"/>
</dbReference>
<comment type="subunit">
    <text evidence="2">DNA polymerase III contains a core (composed of alpha, epsilon and theta chains) that associates with a tau subunit. This core dimerizes to form the POLIII' complex. PolIII' associates with the gamma complex (composed of gamma, delta, delta', psi and chi chains) and with the beta chain to form the complete DNA polymerase III complex.</text>
</comment>
<dbReference type="Gene3D" id="3.30.420.10">
    <property type="entry name" value="Ribonuclease H-like superfamily/Ribonuclease H"/>
    <property type="match status" value="1"/>
</dbReference>
<accession>A0A1I5UQJ9</accession>
<dbReference type="PANTHER" id="PTHR30231">
    <property type="entry name" value="DNA POLYMERASE III SUBUNIT EPSILON"/>
    <property type="match status" value="1"/>
</dbReference>
<name>A0A1I5UQJ9_9SPHN</name>
<feature type="domain" description="Exonuclease" evidence="3">
    <location>
        <begin position="12"/>
        <end position="174"/>
    </location>
</feature>
<dbReference type="EMBL" id="FOXP01000013">
    <property type="protein sequence ID" value="SFP96936.1"/>
    <property type="molecule type" value="Genomic_DNA"/>
</dbReference>
<dbReference type="GO" id="GO:0008408">
    <property type="term" value="F:3'-5' exonuclease activity"/>
    <property type="evidence" value="ECO:0007669"/>
    <property type="project" value="TreeGrafter"/>
</dbReference>
<dbReference type="FunFam" id="3.30.420.10:FF:000045">
    <property type="entry name" value="3'-5' exonuclease DinG"/>
    <property type="match status" value="1"/>
</dbReference>
<evidence type="ECO:0000313" key="5">
    <source>
        <dbReference type="Proteomes" id="UP000199586"/>
    </source>
</evidence>
<dbReference type="PANTHER" id="PTHR30231:SF42">
    <property type="entry name" value="EXONUCLEASE"/>
    <property type="match status" value="1"/>
</dbReference>
<gene>
    <name evidence="4" type="ORF">SAMN04488241_11337</name>
</gene>
<evidence type="ECO:0000313" key="4">
    <source>
        <dbReference type="EMBL" id="SFP96936.1"/>
    </source>
</evidence>
<reference evidence="4 5" key="1">
    <citation type="submission" date="2016-10" db="EMBL/GenBank/DDBJ databases">
        <authorList>
            <person name="de Groot N.N."/>
        </authorList>
    </citation>
    <scope>NUCLEOTIDE SEQUENCE [LARGE SCALE GENOMIC DNA]</scope>
    <source>
        <strain evidence="4 5">CGMCC 1.9113</strain>
    </source>
</reference>
<sequence length="296" mass="31623">MMAPVGDDPAPDFVVIDVETACSRVSSICQVGVVGFRDGREIFAWETLLDPCDEFHAGNIRVHGITADHVMGQPTFAHVHGVIDRHLTGRITVAHSLFDKGALAAACRVHDQPTIETRWLDSVRIARRAWPDLDNHRLGGLARFLGVPHRHHDALSDARAAGWVIVRAIEHTGLSLADWMAPPRQPGPAPRPALDGRLAGEKVALLGEHRDGALARAIAAQGGTIHSSVGLTTTMLVVAARQPFGRSVLGSTAYRRAARAIADGRELRIVPASALGLDCLSAQPINIPMDTVADAA</sequence>
<dbReference type="Proteomes" id="UP000199586">
    <property type="component" value="Unassembled WGS sequence"/>
</dbReference>
<comment type="function">
    <text evidence="1">DNA polymerase III is a complex, multichain enzyme responsible for most of the replicative synthesis in bacteria. The epsilon subunit contain the editing function and is a proofreading 3'-5' exonuclease.</text>
</comment>
<evidence type="ECO:0000256" key="1">
    <source>
        <dbReference type="ARBA" id="ARBA00025483"/>
    </source>
</evidence>
<organism evidence="4 5">
    <name type="scientific">Sphingomonas rubra</name>
    <dbReference type="NCBI Taxonomy" id="634430"/>
    <lineage>
        <taxon>Bacteria</taxon>
        <taxon>Pseudomonadati</taxon>
        <taxon>Pseudomonadota</taxon>
        <taxon>Alphaproteobacteria</taxon>
        <taxon>Sphingomonadales</taxon>
        <taxon>Sphingomonadaceae</taxon>
        <taxon>Sphingomonas</taxon>
    </lineage>
</organism>
<dbReference type="STRING" id="634430.SAMN04488241_11337"/>
<dbReference type="InterPro" id="IPR012337">
    <property type="entry name" value="RNaseH-like_sf"/>
</dbReference>
<dbReference type="Pfam" id="PF00929">
    <property type="entry name" value="RNase_T"/>
    <property type="match status" value="1"/>
</dbReference>
<dbReference type="SUPFAM" id="SSF53098">
    <property type="entry name" value="Ribonuclease H-like"/>
    <property type="match status" value="1"/>
</dbReference>
<keyword evidence="5" id="KW-1185">Reference proteome</keyword>
<dbReference type="RefSeq" id="WP_245739383.1">
    <property type="nucleotide sequence ID" value="NZ_FOXP01000013.1"/>
</dbReference>
<dbReference type="InterPro" id="IPR036397">
    <property type="entry name" value="RNaseH_sf"/>
</dbReference>
<dbReference type="SMART" id="SM00479">
    <property type="entry name" value="EXOIII"/>
    <property type="match status" value="1"/>
</dbReference>
<dbReference type="AlphaFoldDB" id="A0A1I5UQJ9"/>